<dbReference type="SUPFAM" id="SSF54909">
    <property type="entry name" value="Dimeric alpha+beta barrel"/>
    <property type="match status" value="1"/>
</dbReference>
<dbReference type="GO" id="GO:0016491">
    <property type="term" value="F:oxidoreductase activity"/>
    <property type="evidence" value="ECO:0007669"/>
    <property type="project" value="InterPro"/>
</dbReference>
<evidence type="ECO:0000313" key="3">
    <source>
        <dbReference type="Proteomes" id="UP000219522"/>
    </source>
</evidence>
<dbReference type="Gene3D" id="3.30.70.100">
    <property type="match status" value="1"/>
</dbReference>
<proteinExistence type="predicted"/>
<name>A0A7Z7IF19_9BURK</name>
<evidence type="ECO:0000313" key="2">
    <source>
        <dbReference type="EMBL" id="SOE91404.1"/>
    </source>
</evidence>
<dbReference type="RefSeq" id="WP_062641906.1">
    <property type="nucleotide sequence ID" value="NZ_OCSU01000004.1"/>
</dbReference>
<organism evidence="2 3">
    <name type="scientific">Caballeronia arationis</name>
    <dbReference type="NCBI Taxonomy" id="1777142"/>
    <lineage>
        <taxon>Bacteria</taxon>
        <taxon>Pseudomonadati</taxon>
        <taxon>Pseudomonadota</taxon>
        <taxon>Betaproteobacteria</taxon>
        <taxon>Burkholderiales</taxon>
        <taxon>Burkholderiaceae</taxon>
        <taxon>Caballeronia</taxon>
    </lineage>
</organism>
<accession>A0A7Z7IF19</accession>
<keyword evidence="2" id="KW-0413">Isomerase</keyword>
<dbReference type="AlphaFoldDB" id="A0A7Z7IF19"/>
<dbReference type="GO" id="GO:0016853">
    <property type="term" value="F:isomerase activity"/>
    <property type="evidence" value="ECO:0007669"/>
    <property type="project" value="UniProtKB-KW"/>
</dbReference>
<evidence type="ECO:0000259" key="1">
    <source>
        <dbReference type="Pfam" id="PF07110"/>
    </source>
</evidence>
<feature type="domain" description="EthD" evidence="1">
    <location>
        <begin position="11"/>
        <end position="96"/>
    </location>
</feature>
<dbReference type="OrthoDB" id="8611253at2"/>
<keyword evidence="3" id="KW-1185">Reference proteome</keyword>
<dbReference type="Proteomes" id="UP000219522">
    <property type="component" value="Unassembled WGS sequence"/>
</dbReference>
<reference evidence="2 3" key="1">
    <citation type="submission" date="2017-09" db="EMBL/GenBank/DDBJ databases">
        <authorList>
            <person name="Varghese N."/>
            <person name="Submissions S."/>
        </authorList>
    </citation>
    <scope>NUCLEOTIDE SEQUENCE [LARGE SCALE GENOMIC DNA]</scope>
    <source>
        <strain evidence="2 3">OK806</strain>
    </source>
</reference>
<dbReference type="InterPro" id="IPR011008">
    <property type="entry name" value="Dimeric_a/b-barrel"/>
</dbReference>
<comment type="caution">
    <text evidence="2">The sequence shown here is derived from an EMBL/GenBank/DDBJ whole genome shotgun (WGS) entry which is preliminary data.</text>
</comment>
<gene>
    <name evidence="2" type="ORF">SAMN05446927_8327</name>
</gene>
<sequence length="217" mass="24286">MIKRMTLLAKKEGSSISDFRAYWAGCHAELALCMDGITSYTQNRVEKRLWQCSNGSGQFTVDGVVELCFESDEAMSRAQHSRVGSEYIPQDEPNFLYGWTLCVVTPEDEPRERLGVKVLVLATTKDECSRVDFKEAVVKANALSATHAEVTFNWTERSAKRDRLWAEPVAPNVLLAMWFGNTAQAHDAFRADGELASQISRLSTQASAYLINALIKR</sequence>
<dbReference type="Pfam" id="PF07110">
    <property type="entry name" value="EthD"/>
    <property type="match status" value="1"/>
</dbReference>
<dbReference type="EMBL" id="OCSU01000004">
    <property type="protein sequence ID" value="SOE91404.1"/>
    <property type="molecule type" value="Genomic_DNA"/>
</dbReference>
<protein>
    <submittedName>
        <fullName evidence="2">Methylmuconolactone methyl-isomerase</fullName>
    </submittedName>
</protein>
<dbReference type="InterPro" id="IPR009799">
    <property type="entry name" value="EthD_dom"/>
</dbReference>